<sequence>MLNQWPEVFISPLGAVEKTGSSPSEIRLINDYSTPHGHSVNDYTDHGNFPSISYNPPRDIAKRIHRLTPSRIGECVLIMLEDVSGPYRQIPIHADSVHMFAFVFDEFLVIDLSCEFEDETTVLDEVLWSTAT</sequence>
<dbReference type="EMBL" id="BSXT01007605">
    <property type="protein sequence ID" value="GMF64015.1"/>
    <property type="molecule type" value="Genomic_DNA"/>
</dbReference>
<gene>
    <name evidence="1" type="ORF">Pfra01_002795600</name>
</gene>
<proteinExistence type="predicted"/>
<reference evidence="1" key="1">
    <citation type="submission" date="2023-04" db="EMBL/GenBank/DDBJ databases">
        <title>Phytophthora fragariaefolia NBRC 109709.</title>
        <authorList>
            <person name="Ichikawa N."/>
            <person name="Sato H."/>
            <person name="Tonouchi N."/>
        </authorList>
    </citation>
    <scope>NUCLEOTIDE SEQUENCE</scope>
    <source>
        <strain evidence="1">NBRC 109709</strain>
    </source>
</reference>
<dbReference type="AlphaFoldDB" id="A0A9W6YGG3"/>
<dbReference type="OrthoDB" id="129591at2759"/>
<dbReference type="SUPFAM" id="SSF56672">
    <property type="entry name" value="DNA/RNA polymerases"/>
    <property type="match status" value="1"/>
</dbReference>
<organism evidence="1 2">
    <name type="scientific">Phytophthora fragariaefolia</name>
    <dbReference type="NCBI Taxonomy" id="1490495"/>
    <lineage>
        <taxon>Eukaryota</taxon>
        <taxon>Sar</taxon>
        <taxon>Stramenopiles</taxon>
        <taxon>Oomycota</taxon>
        <taxon>Peronosporomycetes</taxon>
        <taxon>Peronosporales</taxon>
        <taxon>Peronosporaceae</taxon>
        <taxon>Phytophthora</taxon>
    </lineage>
</organism>
<accession>A0A9W6YGG3</accession>
<protein>
    <submittedName>
        <fullName evidence="1">Unnamed protein product</fullName>
    </submittedName>
</protein>
<dbReference type="Proteomes" id="UP001165121">
    <property type="component" value="Unassembled WGS sequence"/>
</dbReference>
<dbReference type="InterPro" id="IPR043502">
    <property type="entry name" value="DNA/RNA_pol_sf"/>
</dbReference>
<comment type="caution">
    <text evidence="1">The sequence shown here is derived from an EMBL/GenBank/DDBJ whole genome shotgun (WGS) entry which is preliminary data.</text>
</comment>
<evidence type="ECO:0000313" key="2">
    <source>
        <dbReference type="Proteomes" id="UP001165121"/>
    </source>
</evidence>
<name>A0A9W6YGG3_9STRA</name>
<keyword evidence="2" id="KW-1185">Reference proteome</keyword>
<evidence type="ECO:0000313" key="1">
    <source>
        <dbReference type="EMBL" id="GMF64015.1"/>
    </source>
</evidence>